<protein>
    <submittedName>
        <fullName evidence="3">Hydrogenase-1 operon protein HyaF</fullName>
    </submittedName>
</protein>
<dbReference type="STRING" id="1215104.GCA_000730585_01870"/>
<dbReference type="Pfam" id="PF04809">
    <property type="entry name" value="HupH_C"/>
    <property type="match status" value="2"/>
</dbReference>
<dbReference type="AlphaFoldDB" id="A0A239C351"/>
<evidence type="ECO:0000313" key="4">
    <source>
        <dbReference type="Proteomes" id="UP000198407"/>
    </source>
</evidence>
<evidence type="ECO:0000313" key="3">
    <source>
        <dbReference type="EMBL" id="SNS13793.1"/>
    </source>
</evidence>
<keyword evidence="4" id="KW-1185">Reference proteome</keyword>
<organism evidence="3 4">
    <name type="scientific">Pseudomonas japonica</name>
    <dbReference type="NCBI Taxonomy" id="256466"/>
    <lineage>
        <taxon>Bacteria</taxon>
        <taxon>Pseudomonadati</taxon>
        <taxon>Pseudomonadota</taxon>
        <taxon>Gammaproteobacteria</taxon>
        <taxon>Pseudomonadales</taxon>
        <taxon>Pseudomonadaceae</taxon>
        <taxon>Pseudomonas</taxon>
    </lineage>
</organism>
<dbReference type="Proteomes" id="UP000198407">
    <property type="component" value="Unassembled WGS sequence"/>
</dbReference>
<dbReference type="InterPro" id="IPR038527">
    <property type="entry name" value="HupH_C_sf"/>
</dbReference>
<reference evidence="4" key="1">
    <citation type="submission" date="2017-06" db="EMBL/GenBank/DDBJ databases">
        <authorList>
            <person name="Varghese N."/>
            <person name="Submissions S."/>
        </authorList>
    </citation>
    <scope>NUCLEOTIDE SEQUENCE [LARGE SCALE GENOMIC DNA]</scope>
    <source>
        <strain evidence="4">DSM 22348</strain>
    </source>
</reference>
<sequence length="289" mass="31513">MNGAQSFDPLNYIPLLDIGPGSQPEDDASLEYIAMPQGMATHVAPQLPRAEALQAAPGARQALDEILERLRGAATPVLDLRGYSDQDRQLLDQLLGEGEVSARIGGPAGVRIQESIFAGVWRVFGAGRDHVEVAPAPSLLKHAARIDTSLQAFSAVLPLPAGVMNAPAILTELQDRTQHWQPDQPAHVINLTLLPLSEQDVPFLDSRLGEGEVLALARGYGNCRISNTRVANCWRVRYFNSQDALILDTIEITDLPQVLLAAPEDLADSLERFADVIQWFREECQESGQ</sequence>
<evidence type="ECO:0000256" key="1">
    <source>
        <dbReference type="ARBA" id="ARBA00010832"/>
    </source>
</evidence>
<feature type="domain" description="HupH hydrogenase expression protein C-terminal" evidence="2">
    <location>
        <begin position="163"/>
        <end position="279"/>
    </location>
</feature>
<name>A0A239C351_9PSED</name>
<dbReference type="Gene3D" id="3.30.1370.140">
    <property type="entry name" value="HupH hydrogenase expression protein, C-terminal domain"/>
    <property type="match status" value="2"/>
</dbReference>
<dbReference type="RefSeq" id="WP_245655634.1">
    <property type="nucleotide sequence ID" value="NZ_FZOL01000003.1"/>
</dbReference>
<comment type="similarity">
    <text evidence="1">Belongs to the HupH/HyaF family.</text>
</comment>
<proteinExistence type="inferred from homology"/>
<evidence type="ECO:0000259" key="2">
    <source>
        <dbReference type="Pfam" id="PF04809"/>
    </source>
</evidence>
<accession>A0A239C351</accession>
<feature type="domain" description="HupH hydrogenase expression protein C-terminal" evidence="2">
    <location>
        <begin position="78"/>
        <end position="124"/>
    </location>
</feature>
<dbReference type="EMBL" id="FZOL01000003">
    <property type="protein sequence ID" value="SNS13793.1"/>
    <property type="molecule type" value="Genomic_DNA"/>
</dbReference>
<dbReference type="InterPro" id="IPR006894">
    <property type="entry name" value="HupH_Hydgase_express_prot_C"/>
</dbReference>
<gene>
    <name evidence="3" type="ORF">SAMN05444352_103310</name>
</gene>